<organism evidence="5 6">
    <name type="scientific">Actinoallomurus liliacearum</name>
    <dbReference type="NCBI Taxonomy" id="1080073"/>
    <lineage>
        <taxon>Bacteria</taxon>
        <taxon>Bacillati</taxon>
        <taxon>Actinomycetota</taxon>
        <taxon>Actinomycetes</taxon>
        <taxon>Streptosporangiales</taxon>
        <taxon>Thermomonosporaceae</taxon>
        <taxon>Actinoallomurus</taxon>
    </lineage>
</organism>
<dbReference type="Pfam" id="PF12833">
    <property type="entry name" value="HTH_18"/>
    <property type="match status" value="1"/>
</dbReference>
<gene>
    <name evidence="5" type="ORF">GCM10023195_62710</name>
</gene>
<sequence length="281" mass="29912">MGGAGRVSQSVRVRPPARLAAAVARCVGYRYEGFPAGTHLGLPSRHLTVVLSLGAPTRTSGPSGRPSTAFTALAGGLHTRPVRISHDGDLAGVQLDLTPEGARSLFGLPAAELGAAVLSLDDLIGTRARELVERLAEAPTWPARFAAVDDVLSRGVGRLTAPAPEVGYAWRRLADADGAVRIGDLAREVGWSRRHLGERFAAEYGLRPKEAARVMRFERSKRLLKEPGRPSLAAAAAACGYYDQAHLAREWNELAGCPPSAWLTGEELPFVQDGDDTAGRR</sequence>
<keyword evidence="1" id="KW-0805">Transcription regulation</keyword>
<dbReference type="PROSITE" id="PS01124">
    <property type="entry name" value="HTH_ARAC_FAMILY_2"/>
    <property type="match status" value="1"/>
</dbReference>
<accession>A0ABP8TUF4</accession>
<dbReference type="InterPro" id="IPR050204">
    <property type="entry name" value="AraC_XylS_family_regulators"/>
</dbReference>
<feature type="domain" description="HTH araC/xylS-type" evidence="4">
    <location>
        <begin position="163"/>
        <end position="265"/>
    </location>
</feature>
<protein>
    <submittedName>
        <fullName evidence="5">AraC family transcriptional regulator</fullName>
    </submittedName>
</protein>
<dbReference type="Gene3D" id="1.10.10.60">
    <property type="entry name" value="Homeodomain-like"/>
    <property type="match status" value="1"/>
</dbReference>
<dbReference type="PANTHER" id="PTHR46796">
    <property type="entry name" value="HTH-TYPE TRANSCRIPTIONAL ACTIVATOR RHAS-RELATED"/>
    <property type="match status" value="1"/>
</dbReference>
<dbReference type="EMBL" id="BAABHJ010000026">
    <property type="protein sequence ID" value="GAA4614380.1"/>
    <property type="molecule type" value="Genomic_DNA"/>
</dbReference>
<dbReference type="Proteomes" id="UP001500212">
    <property type="component" value="Unassembled WGS sequence"/>
</dbReference>
<evidence type="ECO:0000256" key="2">
    <source>
        <dbReference type="ARBA" id="ARBA00023125"/>
    </source>
</evidence>
<evidence type="ECO:0000256" key="1">
    <source>
        <dbReference type="ARBA" id="ARBA00023015"/>
    </source>
</evidence>
<dbReference type="SMART" id="SM00342">
    <property type="entry name" value="HTH_ARAC"/>
    <property type="match status" value="1"/>
</dbReference>
<keyword evidence="6" id="KW-1185">Reference proteome</keyword>
<dbReference type="PANTHER" id="PTHR46796:SF15">
    <property type="entry name" value="BLL1074 PROTEIN"/>
    <property type="match status" value="1"/>
</dbReference>
<dbReference type="InterPro" id="IPR018060">
    <property type="entry name" value="HTH_AraC"/>
</dbReference>
<reference evidence="6" key="1">
    <citation type="journal article" date="2019" name="Int. J. Syst. Evol. Microbiol.">
        <title>The Global Catalogue of Microorganisms (GCM) 10K type strain sequencing project: providing services to taxonomists for standard genome sequencing and annotation.</title>
        <authorList>
            <consortium name="The Broad Institute Genomics Platform"/>
            <consortium name="The Broad Institute Genome Sequencing Center for Infectious Disease"/>
            <person name="Wu L."/>
            <person name="Ma J."/>
        </authorList>
    </citation>
    <scope>NUCLEOTIDE SEQUENCE [LARGE SCALE GENOMIC DNA]</scope>
    <source>
        <strain evidence="6">JCM 17938</strain>
    </source>
</reference>
<comment type="caution">
    <text evidence="5">The sequence shown here is derived from an EMBL/GenBank/DDBJ whole genome shotgun (WGS) entry which is preliminary data.</text>
</comment>
<evidence type="ECO:0000313" key="6">
    <source>
        <dbReference type="Proteomes" id="UP001500212"/>
    </source>
</evidence>
<keyword evidence="2" id="KW-0238">DNA-binding</keyword>
<name>A0ABP8TUF4_9ACTN</name>
<proteinExistence type="predicted"/>
<dbReference type="RefSeq" id="WP_345362708.1">
    <property type="nucleotide sequence ID" value="NZ_BAABHJ010000026.1"/>
</dbReference>
<evidence type="ECO:0000259" key="4">
    <source>
        <dbReference type="PROSITE" id="PS01124"/>
    </source>
</evidence>
<evidence type="ECO:0000313" key="5">
    <source>
        <dbReference type="EMBL" id="GAA4614380.1"/>
    </source>
</evidence>
<evidence type="ECO:0000256" key="3">
    <source>
        <dbReference type="ARBA" id="ARBA00023163"/>
    </source>
</evidence>
<keyword evidence="3" id="KW-0804">Transcription</keyword>